<dbReference type="STRING" id="101127.A0A1X2GWZ7"/>
<sequence>MSRIVMKRRSSGNNRRFLSLLSCCSAFGSTSYSDTMRRPKPEHSSTQRSSSQHGTPSQTITYSTTSVLTKEDNRIRDLQEDLDHEILVKKDTDAISTTSKRSLPPPEPIQEVICHTYTKDPSIISSHSMESHGQWLLGPATGKAKGRKCLVLDLDETLVHSSFKVAHNADFVVPVEIDGTYHNVFVLKRPGVDAFMKRMGELYEIVVFTASLSKYADPVLDMFDLHHVVQHRLFRESCFHYKGTYVKDLSQIGRELTQMIILDNSPASYIFHTANAIPISSWFHDPHDSELIDLIPFLEDLATVDDVTEILDNTVPGPFSHL</sequence>
<dbReference type="Pfam" id="PF03031">
    <property type="entry name" value="NIF"/>
    <property type="match status" value="1"/>
</dbReference>
<gene>
    <name evidence="3" type="ORF">DM01DRAFT_1330736</name>
</gene>
<dbReference type="InterPro" id="IPR050365">
    <property type="entry name" value="TIM50"/>
</dbReference>
<evidence type="ECO:0000313" key="3">
    <source>
        <dbReference type="EMBL" id="ORX62608.1"/>
    </source>
</evidence>
<dbReference type="InterPro" id="IPR011948">
    <property type="entry name" value="Dullard_phosphatase"/>
</dbReference>
<dbReference type="CDD" id="cd07521">
    <property type="entry name" value="HAD_FCP1-like"/>
    <property type="match status" value="1"/>
</dbReference>
<organism evidence="3 4">
    <name type="scientific">Hesseltinella vesiculosa</name>
    <dbReference type="NCBI Taxonomy" id="101127"/>
    <lineage>
        <taxon>Eukaryota</taxon>
        <taxon>Fungi</taxon>
        <taxon>Fungi incertae sedis</taxon>
        <taxon>Mucoromycota</taxon>
        <taxon>Mucoromycotina</taxon>
        <taxon>Mucoromycetes</taxon>
        <taxon>Mucorales</taxon>
        <taxon>Cunninghamellaceae</taxon>
        <taxon>Hesseltinella</taxon>
    </lineage>
</organism>
<feature type="domain" description="FCP1 homology" evidence="2">
    <location>
        <begin position="143"/>
        <end position="301"/>
    </location>
</feature>
<feature type="compositionally biased region" description="Basic and acidic residues" evidence="1">
    <location>
        <begin position="35"/>
        <end position="45"/>
    </location>
</feature>
<dbReference type="FunFam" id="3.40.50.1000:FF:000043">
    <property type="entry name" value="General stress response phosphoprotein phosphatase Psr1/2"/>
    <property type="match status" value="1"/>
</dbReference>
<dbReference type="OrthoDB" id="277011at2759"/>
<dbReference type="GO" id="GO:0045944">
    <property type="term" value="P:positive regulation of transcription by RNA polymerase II"/>
    <property type="evidence" value="ECO:0007669"/>
    <property type="project" value="UniProtKB-ARBA"/>
</dbReference>
<dbReference type="GO" id="GO:0034198">
    <property type="term" value="P:cellular response to amino acid starvation"/>
    <property type="evidence" value="ECO:0007669"/>
    <property type="project" value="UniProtKB-ARBA"/>
</dbReference>
<comment type="caution">
    <text evidence="3">The sequence shown here is derived from an EMBL/GenBank/DDBJ whole genome shotgun (WGS) entry which is preliminary data.</text>
</comment>
<dbReference type="PROSITE" id="PS50969">
    <property type="entry name" value="FCP1"/>
    <property type="match status" value="1"/>
</dbReference>
<dbReference type="SUPFAM" id="SSF56784">
    <property type="entry name" value="HAD-like"/>
    <property type="match status" value="1"/>
</dbReference>
<evidence type="ECO:0000313" key="4">
    <source>
        <dbReference type="Proteomes" id="UP000242146"/>
    </source>
</evidence>
<feature type="compositionally biased region" description="Polar residues" evidence="1">
    <location>
        <begin position="46"/>
        <end position="64"/>
    </location>
</feature>
<protein>
    <submittedName>
        <fullName evidence="3">NIF-domain-containing protein</fullName>
    </submittedName>
</protein>
<dbReference type="NCBIfam" id="TIGR02251">
    <property type="entry name" value="HIF-SF_euk"/>
    <property type="match status" value="1"/>
</dbReference>
<dbReference type="GO" id="GO:0016791">
    <property type="term" value="F:phosphatase activity"/>
    <property type="evidence" value="ECO:0007669"/>
    <property type="project" value="InterPro"/>
</dbReference>
<dbReference type="Proteomes" id="UP000242146">
    <property type="component" value="Unassembled WGS sequence"/>
</dbReference>
<dbReference type="GO" id="GO:0009651">
    <property type="term" value="P:response to salt stress"/>
    <property type="evidence" value="ECO:0007669"/>
    <property type="project" value="UniProtKB-ARBA"/>
</dbReference>
<dbReference type="AlphaFoldDB" id="A0A1X2GWZ7"/>
<dbReference type="PANTHER" id="PTHR12210">
    <property type="entry name" value="DULLARD PROTEIN PHOSPHATASE"/>
    <property type="match status" value="1"/>
</dbReference>
<name>A0A1X2GWZ7_9FUNG</name>
<keyword evidence="4" id="KW-1185">Reference proteome</keyword>
<dbReference type="SMART" id="SM00577">
    <property type="entry name" value="CPDc"/>
    <property type="match status" value="1"/>
</dbReference>
<dbReference type="EMBL" id="MCGT01000001">
    <property type="protein sequence ID" value="ORX62608.1"/>
    <property type="molecule type" value="Genomic_DNA"/>
</dbReference>
<dbReference type="GO" id="GO:1904262">
    <property type="term" value="P:negative regulation of TORC1 signaling"/>
    <property type="evidence" value="ECO:0007669"/>
    <property type="project" value="UniProtKB-ARBA"/>
</dbReference>
<dbReference type="InterPro" id="IPR036412">
    <property type="entry name" value="HAD-like_sf"/>
</dbReference>
<accession>A0A1X2GWZ7</accession>
<reference evidence="3 4" key="1">
    <citation type="submission" date="2016-07" db="EMBL/GenBank/DDBJ databases">
        <title>Pervasive Adenine N6-methylation of Active Genes in Fungi.</title>
        <authorList>
            <consortium name="DOE Joint Genome Institute"/>
            <person name="Mondo S.J."/>
            <person name="Dannebaum R.O."/>
            <person name="Kuo R.C."/>
            <person name="Labutti K."/>
            <person name="Haridas S."/>
            <person name="Kuo A."/>
            <person name="Salamov A."/>
            <person name="Ahrendt S.R."/>
            <person name="Lipzen A."/>
            <person name="Sullivan W."/>
            <person name="Andreopoulos W.B."/>
            <person name="Clum A."/>
            <person name="Lindquist E."/>
            <person name="Daum C."/>
            <person name="Ramamoorthy G.K."/>
            <person name="Gryganskyi A."/>
            <person name="Culley D."/>
            <person name="Magnuson J.K."/>
            <person name="James T.Y."/>
            <person name="O'Malley M.A."/>
            <person name="Stajich J.E."/>
            <person name="Spatafora J.W."/>
            <person name="Visel A."/>
            <person name="Grigoriev I.V."/>
        </authorList>
    </citation>
    <scope>NUCLEOTIDE SEQUENCE [LARGE SCALE GENOMIC DNA]</scope>
    <source>
        <strain evidence="3 4">NRRL 3301</strain>
    </source>
</reference>
<dbReference type="InterPro" id="IPR004274">
    <property type="entry name" value="FCP1_dom"/>
</dbReference>
<feature type="region of interest" description="Disordered" evidence="1">
    <location>
        <begin position="30"/>
        <end position="64"/>
    </location>
</feature>
<evidence type="ECO:0000256" key="1">
    <source>
        <dbReference type="SAM" id="MobiDB-lite"/>
    </source>
</evidence>
<proteinExistence type="predicted"/>
<dbReference type="InterPro" id="IPR023214">
    <property type="entry name" value="HAD_sf"/>
</dbReference>
<evidence type="ECO:0000259" key="2">
    <source>
        <dbReference type="PROSITE" id="PS50969"/>
    </source>
</evidence>
<dbReference type="Gene3D" id="3.40.50.1000">
    <property type="entry name" value="HAD superfamily/HAD-like"/>
    <property type="match status" value="1"/>
</dbReference>